<dbReference type="CDD" id="cd02440">
    <property type="entry name" value="AdoMet_MTases"/>
    <property type="match status" value="1"/>
</dbReference>
<feature type="binding site" evidence="4">
    <location>
        <position position="37"/>
    </location>
    <ligand>
        <name>S-adenosyl-L-methionine</name>
        <dbReference type="ChEBI" id="CHEBI:59789"/>
    </ligand>
</feature>
<keyword evidence="1 4" id="KW-0489">Methyltransferase</keyword>
<keyword evidence="4" id="KW-0460">Magnesium</keyword>
<keyword evidence="3 4" id="KW-0949">S-adenosyl-L-methionine</keyword>
<dbReference type="InterPro" id="IPR002935">
    <property type="entry name" value="SAM_O-MeTrfase"/>
</dbReference>
<dbReference type="RefSeq" id="WP_262065654.1">
    <property type="nucleotide sequence ID" value="NZ_JAMXOD010000005.1"/>
</dbReference>
<feature type="binding site" evidence="4">
    <location>
        <position position="131"/>
    </location>
    <ligand>
        <name>S-adenosyl-L-methionine</name>
        <dbReference type="ChEBI" id="CHEBI:59789"/>
    </ligand>
</feature>
<evidence type="ECO:0000313" key="6">
    <source>
        <dbReference type="Proteomes" id="UP001523566"/>
    </source>
</evidence>
<comment type="similarity">
    <text evidence="4">Belongs to the class I-like SAM-binding methyltransferase superfamily. Cation-dependent O-methyltransferase family.</text>
</comment>
<evidence type="ECO:0000256" key="1">
    <source>
        <dbReference type="ARBA" id="ARBA00022603"/>
    </source>
</evidence>
<accession>A0ABT1E7G6</accession>
<keyword evidence="6" id="KW-1185">Reference proteome</keyword>
<dbReference type="Gene3D" id="3.40.50.150">
    <property type="entry name" value="Vaccinia Virus protein VP39"/>
    <property type="match status" value="1"/>
</dbReference>
<feature type="binding site" evidence="4">
    <location>
        <position position="158"/>
    </location>
    <ligand>
        <name>Mg(2+)</name>
        <dbReference type="ChEBI" id="CHEBI:18420"/>
    </ligand>
</feature>
<dbReference type="Pfam" id="PF01596">
    <property type="entry name" value="Methyltransf_3"/>
    <property type="match status" value="1"/>
</dbReference>
<dbReference type="PROSITE" id="PS51682">
    <property type="entry name" value="SAM_OMT_I"/>
    <property type="match status" value="1"/>
</dbReference>
<sequence>MMDTSRLSVYLQSLEEENKGILGELEKEAIQGYVPIIKKETQSFLRTILQIHSPQNILEIGTAIGFSAVYMGTYTGKETQITTIENYAKRIPIARNNIQRAEMENKITLIEGDAKDVIEGLEETYDFIFLDGAKGQYIYYLPVLLRLLREGGILLTDNVLQEGDILESRYGIKRRDRTIHGRMREYLYAIKHHKSLTTSILPLGDGVALSIKNEEK</sequence>
<keyword evidence="4" id="KW-0479">Metal-binding</keyword>
<dbReference type="Proteomes" id="UP001523566">
    <property type="component" value="Unassembled WGS sequence"/>
</dbReference>
<dbReference type="PANTHER" id="PTHR10509">
    <property type="entry name" value="O-METHYLTRANSFERASE-RELATED"/>
    <property type="match status" value="1"/>
</dbReference>
<feature type="binding site" evidence="4">
    <location>
        <position position="157"/>
    </location>
    <ligand>
        <name>Mg(2+)</name>
        <dbReference type="ChEBI" id="CHEBI:18420"/>
    </ligand>
</feature>
<dbReference type="InterPro" id="IPR043675">
    <property type="entry name" value="TrmR_methyltr"/>
</dbReference>
<reference evidence="5 6" key="1">
    <citation type="journal article" date="2022" name="Genome Biol. Evol.">
        <title>Host diet, physiology and behaviors set the stage for Lachnospiraceae cladogenesis.</title>
        <authorList>
            <person name="Vera-Ponce De Leon A."/>
            <person name="Schneider M."/>
            <person name="Jahnes B.C."/>
            <person name="Sadowski V."/>
            <person name="Camuy-Velez L.A."/>
            <person name="Duan J."/>
            <person name="Sabree Z.L."/>
        </authorList>
    </citation>
    <scope>NUCLEOTIDE SEQUENCE [LARGE SCALE GENOMIC DNA]</scope>
    <source>
        <strain evidence="5 6">PAL113</strain>
    </source>
</reference>
<organism evidence="5 6">
    <name type="scientific">Aequitasia blattaphilus</name>
    <dbReference type="NCBI Taxonomy" id="2949332"/>
    <lineage>
        <taxon>Bacteria</taxon>
        <taxon>Bacillati</taxon>
        <taxon>Bacillota</taxon>
        <taxon>Clostridia</taxon>
        <taxon>Lachnospirales</taxon>
        <taxon>Lachnospiraceae</taxon>
        <taxon>Aequitasia</taxon>
    </lineage>
</organism>
<feature type="binding site" evidence="4">
    <location>
        <position position="67"/>
    </location>
    <ligand>
        <name>S-adenosyl-L-methionine</name>
        <dbReference type="ChEBI" id="CHEBI:59789"/>
    </ligand>
</feature>
<evidence type="ECO:0000256" key="3">
    <source>
        <dbReference type="ARBA" id="ARBA00022691"/>
    </source>
</evidence>
<name>A0ABT1E7G6_9FIRM</name>
<dbReference type="InterPro" id="IPR050362">
    <property type="entry name" value="Cation-dep_OMT"/>
</dbReference>
<protein>
    <recommendedName>
        <fullName evidence="4">tRNA 5-hydroxyuridine methyltransferase</fullName>
        <ecNumber evidence="4">2.1.1.-</ecNumber>
    </recommendedName>
    <alternativeName>
        <fullName evidence="4">ho5U methyltransferase</fullName>
    </alternativeName>
</protein>
<dbReference type="EC" id="2.1.1.-" evidence="4"/>
<feature type="binding site" evidence="4">
    <location>
        <begin position="113"/>
        <end position="114"/>
    </location>
    <ligand>
        <name>S-adenosyl-L-methionine</name>
        <dbReference type="ChEBI" id="CHEBI:59789"/>
    </ligand>
</feature>
<comment type="subunit">
    <text evidence="4">Homodimer.</text>
</comment>
<comment type="function">
    <text evidence="4">Catalyzes the methylation of 5-hydroxyuridine (ho5U) to form 5-methoxyuridine (mo5U) at position 34 in tRNAs.</text>
</comment>
<keyword evidence="2 4" id="KW-0808">Transferase</keyword>
<dbReference type="InterPro" id="IPR029063">
    <property type="entry name" value="SAM-dependent_MTases_sf"/>
</dbReference>
<dbReference type="PANTHER" id="PTHR10509:SF14">
    <property type="entry name" value="CAFFEOYL-COA O-METHYLTRANSFERASE 3-RELATED"/>
    <property type="match status" value="1"/>
</dbReference>
<proteinExistence type="inferred from homology"/>
<keyword evidence="4" id="KW-0819">tRNA processing</keyword>
<evidence type="ECO:0000256" key="2">
    <source>
        <dbReference type="ARBA" id="ARBA00022679"/>
    </source>
</evidence>
<feature type="binding site" evidence="4">
    <location>
        <position position="85"/>
    </location>
    <ligand>
        <name>S-adenosyl-L-methionine</name>
        <dbReference type="ChEBI" id="CHEBI:59789"/>
    </ligand>
</feature>
<feature type="binding site" evidence="4">
    <location>
        <position position="131"/>
    </location>
    <ligand>
        <name>Mg(2+)</name>
        <dbReference type="ChEBI" id="CHEBI:18420"/>
    </ligand>
</feature>
<dbReference type="HAMAP" id="MF_02217">
    <property type="entry name" value="TrmR_methyltr"/>
    <property type="match status" value="1"/>
</dbReference>
<evidence type="ECO:0000313" key="5">
    <source>
        <dbReference type="EMBL" id="MCP1101770.1"/>
    </source>
</evidence>
<evidence type="ECO:0000256" key="4">
    <source>
        <dbReference type="HAMAP-Rule" id="MF_02217"/>
    </source>
</evidence>
<gene>
    <name evidence="4" type="primary">trmR</name>
    <name evidence="5" type="ORF">NK125_04990</name>
</gene>
<comment type="catalytic activity">
    <reaction evidence="4">
        <text>5-hydroxyuridine(34) in tRNA + S-adenosyl-L-methionine = 5-methoxyuridine(34) in tRNA + S-adenosyl-L-homocysteine + H(+)</text>
        <dbReference type="Rhea" id="RHEA:60524"/>
        <dbReference type="Rhea" id="RHEA-COMP:13381"/>
        <dbReference type="Rhea" id="RHEA-COMP:15591"/>
        <dbReference type="ChEBI" id="CHEBI:15378"/>
        <dbReference type="ChEBI" id="CHEBI:57856"/>
        <dbReference type="ChEBI" id="CHEBI:59789"/>
        <dbReference type="ChEBI" id="CHEBI:136877"/>
        <dbReference type="ChEBI" id="CHEBI:143860"/>
    </reaction>
</comment>
<comment type="caution">
    <text evidence="5">The sequence shown here is derived from an EMBL/GenBank/DDBJ whole genome shotgun (WGS) entry which is preliminary data.</text>
</comment>
<dbReference type="SUPFAM" id="SSF53335">
    <property type="entry name" value="S-adenosyl-L-methionine-dependent methyltransferases"/>
    <property type="match status" value="1"/>
</dbReference>
<dbReference type="EMBL" id="JAMZFW010000005">
    <property type="protein sequence ID" value="MCP1101770.1"/>
    <property type="molecule type" value="Genomic_DNA"/>
</dbReference>